<feature type="transmembrane region" description="Helical" evidence="1">
    <location>
        <begin position="6"/>
        <end position="25"/>
    </location>
</feature>
<dbReference type="AlphaFoldDB" id="A0A1A8XRW3"/>
<gene>
    <name evidence="2" type="ORF">PROAA_1950013</name>
</gene>
<organism evidence="2 3">
    <name type="scientific">Candidatus Propionivibrio aalborgensis</name>
    <dbReference type="NCBI Taxonomy" id="1860101"/>
    <lineage>
        <taxon>Bacteria</taxon>
        <taxon>Pseudomonadati</taxon>
        <taxon>Pseudomonadota</taxon>
        <taxon>Betaproteobacteria</taxon>
        <taxon>Rhodocyclales</taxon>
        <taxon>Rhodocyclaceae</taxon>
        <taxon>Propionivibrio</taxon>
    </lineage>
</organism>
<protein>
    <recommendedName>
        <fullName evidence="4">Transmembrane protein</fullName>
    </recommendedName>
</protein>
<evidence type="ECO:0008006" key="4">
    <source>
        <dbReference type="Google" id="ProtNLM"/>
    </source>
</evidence>
<keyword evidence="1" id="KW-1133">Transmembrane helix</keyword>
<evidence type="ECO:0000256" key="1">
    <source>
        <dbReference type="SAM" id="Phobius"/>
    </source>
</evidence>
<evidence type="ECO:0000313" key="3">
    <source>
        <dbReference type="Proteomes" id="UP000199600"/>
    </source>
</evidence>
<dbReference type="RefSeq" id="WP_222102137.1">
    <property type="nucleotide sequence ID" value="NZ_FLQY01000107.1"/>
</dbReference>
<proteinExistence type="predicted"/>
<keyword evidence="1" id="KW-0472">Membrane</keyword>
<feature type="transmembrane region" description="Helical" evidence="1">
    <location>
        <begin position="37"/>
        <end position="54"/>
    </location>
</feature>
<sequence length="62" mass="7217">MWLLRLLAVLTVISVAIGVVLFFLTRDQRYLQFAWRLFRYALIVALLVFGLLILERVAVIPL</sequence>
<name>A0A1A8XRW3_9RHOO</name>
<keyword evidence="1" id="KW-0812">Transmembrane</keyword>
<keyword evidence="3" id="KW-1185">Reference proteome</keyword>
<accession>A0A1A8XRW3</accession>
<dbReference type="Proteomes" id="UP000199600">
    <property type="component" value="Unassembled WGS sequence"/>
</dbReference>
<reference evidence="2 3" key="1">
    <citation type="submission" date="2016-06" db="EMBL/GenBank/DDBJ databases">
        <authorList>
            <person name="Kjaerup R.B."/>
            <person name="Dalgaard T.S."/>
            <person name="Juul-Madsen H.R."/>
        </authorList>
    </citation>
    <scope>NUCLEOTIDE SEQUENCE [LARGE SCALE GENOMIC DNA]</scope>
    <source>
        <strain evidence="2">2</strain>
    </source>
</reference>
<dbReference type="EMBL" id="FLQY01000107">
    <property type="protein sequence ID" value="SBT06693.1"/>
    <property type="molecule type" value="Genomic_DNA"/>
</dbReference>
<evidence type="ECO:0000313" key="2">
    <source>
        <dbReference type="EMBL" id="SBT06693.1"/>
    </source>
</evidence>